<evidence type="ECO:0000256" key="3">
    <source>
        <dbReference type="ARBA" id="ARBA00022475"/>
    </source>
</evidence>
<feature type="transmembrane region" description="Helical" evidence="7">
    <location>
        <begin position="264"/>
        <end position="285"/>
    </location>
</feature>
<evidence type="ECO:0000256" key="1">
    <source>
        <dbReference type="ARBA" id="ARBA00004651"/>
    </source>
</evidence>
<dbReference type="GO" id="GO:0005886">
    <property type="term" value="C:plasma membrane"/>
    <property type="evidence" value="ECO:0007669"/>
    <property type="project" value="UniProtKB-SubCell"/>
</dbReference>
<accession>A0A365YG60</accession>
<keyword evidence="6 7" id="KW-0472">Membrane</keyword>
<dbReference type="InterPro" id="IPR035906">
    <property type="entry name" value="MetI-like_sf"/>
</dbReference>
<reference evidence="10 11" key="1">
    <citation type="submission" date="2018-01" db="EMBL/GenBank/DDBJ databases">
        <title>Glutamicibacter soli strain NHPC-3 Whole genome sequence and assembly.</title>
        <authorList>
            <person name="Choudhury P."/>
            <person name="Gupta D."/>
            <person name="Sengupta K."/>
            <person name="Jawed A."/>
            <person name="Sultana N."/>
            <person name="Saha P."/>
        </authorList>
    </citation>
    <scope>NUCLEOTIDE SEQUENCE [LARGE SCALE GENOMIC DNA]</scope>
    <source>
        <strain evidence="10 11">NHPC-3</strain>
    </source>
</reference>
<dbReference type="SUPFAM" id="SSF161098">
    <property type="entry name" value="MetI-like"/>
    <property type="match status" value="1"/>
</dbReference>
<evidence type="ECO:0000259" key="9">
    <source>
        <dbReference type="PROSITE" id="PS50928"/>
    </source>
</evidence>
<evidence type="ECO:0000256" key="6">
    <source>
        <dbReference type="ARBA" id="ARBA00023136"/>
    </source>
</evidence>
<dbReference type="EMBL" id="POAF01000003">
    <property type="protein sequence ID" value="RBM01598.1"/>
    <property type="molecule type" value="Genomic_DNA"/>
</dbReference>
<feature type="transmembrane region" description="Helical" evidence="7">
    <location>
        <begin position="234"/>
        <end position="252"/>
    </location>
</feature>
<keyword evidence="4 7" id="KW-0812">Transmembrane</keyword>
<evidence type="ECO:0000313" key="11">
    <source>
        <dbReference type="Proteomes" id="UP000252167"/>
    </source>
</evidence>
<dbReference type="PROSITE" id="PS50928">
    <property type="entry name" value="ABC_TM1"/>
    <property type="match status" value="1"/>
</dbReference>
<dbReference type="Gene3D" id="1.10.3720.10">
    <property type="entry name" value="MetI-like"/>
    <property type="match status" value="1"/>
</dbReference>
<dbReference type="RefSeq" id="WP_082123979.1">
    <property type="nucleotide sequence ID" value="NZ_CM125969.1"/>
</dbReference>
<protein>
    <submittedName>
        <fullName evidence="10">Phosphonate ABC transporter, permease protein PhnE</fullName>
    </submittedName>
</protein>
<evidence type="ECO:0000256" key="5">
    <source>
        <dbReference type="ARBA" id="ARBA00022989"/>
    </source>
</evidence>
<comment type="subcellular location">
    <subcellularLocation>
        <location evidence="1 7">Cell membrane</location>
        <topology evidence="1 7">Multi-pass membrane protein</topology>
    </subcellularLocation>
</comment>
<comment type="similarity">
    <text evidence="7">Belongs to the binding-protein-dependent transport system permease family.</text>
</comment>
<dbReference type="Pfam" id="PF00528">
    <property type="entry name" value="BPD_transp_1"/>
    <property type="match status" value="1"/>
</dbReference>
<feature type="transmembrane region" description="Helical" evidence="7">
    <location>
        <begin position="144"/>
        <end position="173"/>
    </location>
</feature>
<dbReference type="NCBIfam" id="TIGR01097">
    <property type="entry name" value="PhnE"/>
    <property type="match status" value="1"/>
</dbReference>
<gene>
    <name evidence="10" type="primary">phnE</name>
    <name evidence="10" type="ORF">C1H84_07050</name>
</gene>
<proteinExistence type="inferred from homology"/>
<feature type="transmembrane region" description="Helical" evidence="7">
    <location>
        <begin position="39"/>
        <end position="58"/>
    </location>
</feature>
<keyword evidence="3" id="KW-1003">Cell membrane</keyword>
<dbReference type="PANTHER" id="PTHR30043">
    <property type="entry name" value="PHOSPHONATES TRANSPORT SYSTEM PERMEASE PROTEIN"/>
    <property type="match status" value="1"/>
</dbReference>
<dbReference type="CDD" id="cd06261">
    <property type="entry name" value="TM_PBP2"/>
    <property type="match status" value="1"/>
</dbReference>
<feature type="region of interest" description="Disordered" evidence="8">
    <location>
        <begin position="1"/>
        <end position="30"/>
    </location>
</feature>
<evidence type="ECO:0000313" key="10">
    <source>
        <dbReference type="EMBL" id="RBM01598.1"/>
    </source>
</evidence>
<evidence type="ECO:0000256" key="8">
    <source>
        <dbReference type="SAM" id="MobiDB-lite"/>
    </source>
</evidence>
<evidence type="ECO:0000256" key="2">
    <source>
        <dbReference type="ARBA" id="ARBA00022448"/>
    </source>
</evidence>
<dbReference type="InterPro" id="IPR005769">
    <property type="entry name" value="PhnE/PtxC"/>
</dbReference>
<dbReference type="InterPro" id="IPR000515">
    <property type="entry name" value="MetI-like"/>
</dbReference>
<feature type="transmembrane region" description="Helical" evidence="7">
    <location>
        <begin position="103"/>
        <end position="123"/>
    </location>
</feature>
<dbReference type="GO" id="GO:0015416">
    <property type="term" value="F:ABC-type phosphonate transporter activity"/>
    <property type="evidence" value="ECO:0007669"/>
    <property type="project" value="InterPro"/>
</dbReference>
<keyword evidence="11" id="KW-1185">Reference proteome</keyword>
<comment type="caution">
    <text evidence="10">The sequence shown here is derived from an EMBL/GenBank/DDBJ whole genome shotgun (WGS) entry which is preliminary data.</text>
</comment>
<evidence type="ECO:0000256" key="4">
    <source>
        <dbReference type="ARBA" id="ARBA00022692"/>
    </source>
</evidence>
<dbReference type="PANTHER" id="PTHR30043:SF1">
    <property type="entry name" value="ABC TRANSPORT SYSTEM PERMEASE PROTEIN P69"/>
    <property type="match status" value="1"/>
</dbReference>
<dbReference type="AlphaFoldDB" id="A0A365YG60"/>
<name>A0A365YG60_9MICC</name>
<dbReference type="Proteomes" id="UP000252167">
    <property type="component" value="Unassembled WGS sequence"/>
</dbReference>
<feature type="domain" description="ABC transmembrane type-1" evidence="9">
    <location>
        <begin position="99"/>
        <end position="282"/>
    </location>
</feature>
<sequence>MSIQTPPRPLDTALESASVRTPAPAKLPVPADPHRGRKAMLWGTATAVIVVLHLLAVAGTDFDPTLLVDGWQGMARFVSGAFPPNLDWEEVIKPGLDATLVTLWIGLLGTTLSIPSALLLAVLASRTTSPHPVAYQISRAILSFFRAVPDIVFALIFVTAVGLGPFAGVLALICHNTGVMGKLWAESMEETDQGPQDALATAGASRLQQITHGSLPLVIPQFVGLLLYRFDVNVRSSLVLGLVGAGGIGLLINQAIKSFQFDTMLTHIIIVLILIIVVDQASGFIRRKLAV</sequence>
<evidence type="ECO:0000256" key="7">
    <source>
        <dbReference type="RuleBase" id="RU363032"/>
    </source>
</evidence>
<keyword evidence="2 7" id="KW-0813">Transport</keyword>
<keyword evidence="5 7" id="KW-1133">Transmembrane helix</keyword>
<organism evidence="10 11">
    <name type="scientific">Glutamicibacter soli</name>
    <dbReference type="NCBI Taxonomy" id="453836"/>
    <lineage>
        <taxon>Bacteria</taxon>
        <taxon>Bacillati</taxon>
        <taxon>Actinomycetota</taxon>
        <taxon>Actinomycetes</taxon>
        <taxon>Micrococcales</taxon>
        <taxon>Micrococcaceae</taxon>
        <taxon>Glutamicibacter</taxon>
    </lineage>
</organism>